<dbReference type="Pfam" id="PF01728">
    <property type="entry name" value="FtsJ"/>
    <property type="match status" value="1"/>
</dbReference>
<dbReference type="Gene3D" id="3.40.50.150">
    <property type="entry name" value="Vaccinia Virus protein VP39"/>
    <property type="match status" value="1"/>
</dbReference>
<gene>
    <name evidence="2" type="ORF">FPZ49_10425</name>
</gene>
<dbReference type="SUPFAM" id="SSF53335">
    <property type="entry name" value="S-adenosyl-L-methionine-dependent methyltransferases"/>
    <property type="match status" value="1"/>
</dbReference>
<name>A0A559KDA6_9BACL</name>
<dbReference type="RefSeq" id="WP_144846212.1">
    <property type="nucleotide sequence ID" value="NZ_VNJI01000010.1"/>
</dbReference>
<accession>A0A559KDA6</accession>
<dbReference type="PANTHER" id="PTHR37524">
    <property type="entry name" value="RIBOSOMAL RNA LARGE SUBUNIT METHYLTRANSFERASE M"/>
    <property type="match status" value="1"/>
</dbReference>
<keyword evidence="3" id="KW-1185">Reference proteome</keyword>
<organism evidence="2 3">
    <name type="scientific">Paenibacillus cremeus</name>
    <dbReference type="NCBI Taxonomy" id="2163881"/>
    <lineage>
        <taxon>Bacteria</taxon>
        <taxon>Bacillati</taxon>
        <taxon>Bacillota</taxon>
        <taxon>Bacilli</taxon>
        <taxon>Bacillales</taxon>
        <taxon>Paenibacillaceae</taxon>
        <taxon>Paenibacillus</taxon>
    </lineage>
</organism>
<reference evidence="2 3" key="1">
    <citation type="submission" date="2019-07" db="EMBL/GenBank/DDBJ databases">
        <authorList>
            <person name="Kim J."/>
        </authorList>
    </citation>
    <scope>NUCLEOTIDE SEQUENCE [LARGE SCALE GENOMIC DNA]</scope>
    <source>
        <strain evidence="2 3">JC52</strain>
    </source>
</reference>
<sequence length="344" mass="38546">MEKSVFIGTSNRGFAQQAQEEIRRLFTVPVHSVWLVPNEIFKFELAVNRAEAVKMLLEKEPAFLRHMHPVDAEAEWGGTSESALHFALEYLRTSGSLSGLRVAVQIRKTEDQIGGECSPSELKQELDEMLAKDFGAEPVVKEADEIISMLLARDRLYIGRSKPSENLSDWSGGAVRFRKEDGQISRAKFKLLEAESAFGLDFSQYRSALDIGAAPGGWTSLLLERDVQVTAVDPAKLDAGLLRNPKLTYLQKNAGDVVFSSNAFDLLVCDMSWSHRQMAKLVKGLLYALQAGGTAIITVKLMNKKAFQTLREVIQDLSPELEVQKAKQLFHNREELTLFLLKRY</sequence>
<dbReference type="InterPro" id="IPR029063">
    <property type="entry name" value="SAM-dependent_MTases_sf"/>
</dbReference>
<dbReference type="OrthoDB" id="154490at2"/>
<evidence type="ECO:0000313" key="3">
    <source>
        <dbReference type="Proteomes" id="UP000317036"/>
    </source>
</evidence>
<dbReference type="Proteomes" id="UP000317036">
    <property type="component" value="Unassembled WGS sequence"/>
</dbReference>
<dbReference type="EMBL" id="VNJI01000010">
    <property type="protein sequence ID" value="TVY10122.1"/>
    <property type="molecule type" value="Genomic_DNA"/>
</dbReference>
<feature type="domain" description="Ribosomal RNA methyltransferase FtsJ" evidence="1">
    <location>
        <begin position="185"/>
        <end position="273"/>
    </location>
</feature>
<dbReference type="CDD" id="cd02440">
    <property type="entry name" value="AdoMet_MTases"/>
    <property type="match status" value="1"/>
</dbReference>
<dbReference type="InterPro" id="IPR002877">
    <property type="entry name" value="RNA_MeTrfase_FtsJ_dom"/>
</dbReference>
<dbReference type="AlphaFoldDB" id="A0A559KDA6"/>
<keyword evidence="2" id="KW-0489">Methyltransferase</keyword>
<evidence type="ECO:0000313" key="2">
    <source>
        <dbReference type="EMBL" id="TVY10122.1"/>
    </source>
</evidence>
<evidence type="ECO:0000259" key="1">
    <source>
        <dbReference type="Pfam" id="PF01728"/>
    </source>
</evidence>
<proteinExistence type="predicted"/>
<keyword evidence="2" id="KW-0808">Transferase</keyword>
<dbReference type="GO" id="GO:0008168">
    <property type="term" value="F:methyltransferase activity"/>
    <property type="evidence" value="ECO:0007669"/>
    <property type="project" value="UniProtKB-KW"/>
</dbReference>
<dbReference type="GO" id="GO:0032259">
    <property type="term" value="P:methylation"/>
    <property type="evidence" value="ECO:0007669"/>
    <property type="project" value="UniProtKB-KW"/>
</dbReference>
<comment type="caution">
    <text evidence="2">The sequence shown here is derived from an EMBL/GenBank/DDBJ whole genome shotgun (WGS) entry which is preliminary data.</text>
</comment>
<protein>
    <submittedName>
        <fullName evidence="2">Methyltransferase domain-containing protein</fullName>
    </submittedName>
</protein>
<dbReference type="PANTHER" id="PTHR37524:SF2">
    <property type="entry name" value="RIBOSOMAL RNA METHYLTRANSFERASE FTSJ DOMAIN-CONTAINING PROTEIN"/>
    <property type="match status" value="1"/>
</dbReference>